<reference evidence="2" key="1">
    <citation type="journal article" date="2011" name="Nat. Biotechnol.">
        <title>The genomic sequence of the Chinese hamster ovary (CHO)-K1 cell line.</title>
        <authorList>
            <person name="Xu X."/>
            <person name="Nagarajan H."/>
            <person name="Lewis N.E."/>
            <person name="Pan S."/>
            <person name="Cai Z."/>
            <person name="Liu X."/>
            <person name="Chen W."/>
            <person name="Xie M."/>
            <person name="Wang W."/>
            <person name="Hammond S."/>
            <person name="Andersen M.R."/>
            <person name="Neff N."/>
            <person name="Passarelli B."/>
            <person name="Koh W."/>
            <person name="Fan H.C."/>
            <person name="Wang J."/>
            <person name="Gui Y."/>
            <person name="Lee K.H."/>
            <person name="Betenbaugh M.J."/>
            <person name="Quake S.R."/>
            <person name="Famili I."/>
            <person name="Palsson B.O."/>
            <person name="Wang J."/>
        </authorList>
    </citation>
    <scope>NUCLEOTIDE SEQUENCE [LARGE SCALE GENOMIC DNA]</scope>
    <source>
        <strain evidence="2">CHO K1 cell line</strain>
    </source>
</reference>
<protein>
    <submittedName>
        <fullName evidence="1">Uncharacterized protein</fullName>
    </submittedName>
</protein>
<dbReference type="InParanoid" id="G3ICL6"/>
<dbReference type="Proteomes" id="UP000001075">
    <property type="component" value="Unassembled WGS sequence"/>
</dbReference>
<gene>
    <name evidence="1" type="ORF">I79_021414</name>
</gene>
<organism evidence="1 2">
    <name type="scientific">Cricetulus griseus</name>
    <name type="common">Chinese hamster</name>
    <name type="synonym">Cricetulus barabensis griseus</name>
    <dbReference type="NCBI Taxonomy" id="10029"/>
    <lineage>
        <taxon>Eukaryota</taxon>
        <taxon>Metazoa</taxon>
        <taxon>Chordata</taxon>
        <taxon>Craniata</taxon>
        <taxon>Vertebrata</taxon>
        <taxon>Euteleostomi</taxon>
        <taxon>Mammalia</taxon>
        <taxon>Eutheria</taxon>
        <taxon>Euarchontoglires</taxon>
        <taxon>Glires</taxon>
        <taxon>Rodentia</taxon>
        <taxon>Myomorpha</taxon>
        <taxon>Muroidea</taxon>
        <taxon>Cricetidae</taxon>
        <taxon>Cricetinae</taxon>
        <taxon>Cricetulus</taxon>
    </lineage>
</organism>
<proteinExistence type="predicted"/>
<evidence type="ECO:0000313" key="1">
    <source>
        <dbReference type="EMBL" id="EGW12423.1"/>
    </source>
</evidence>
<evidence type="ECO:0000313" key="2">
    <source>
        <dbReference type="Proteomes" id="UP000001075"/>
    </source>
</evidence>
<dbReference type="EMBL" id="JH001938">
    <property type="protein sequence ID" value="EGW12423.1"/>
    <property type="molecule type" value="Genomic_DNA"/>
</dbReference>
<dbReference type="AlphaFoldDB" id="G3ICL6"/>
<accession>G3ICL6</accession>
<sequence length="59" mass="6351">MRRLTQWTFPSHGSGGHKAKIKVLAGSDPQQGSSWLRVGCLIFVLGHHKAEQSGGLLAL</sequence>
<name>G3ICL6_CRIGR</name>